<dbReference type="Proteomes" id="UP000308707">
    <property type="component" value="Unassembled WGS sequence"/>
</dbReference>
<proteinExistence type="predicted"/>
<comment type="caution">
    <text evidence="1">The sequence shown here is derived from an EMBL/GenBank/DDBJ whole genome shotgun (WGS) entry which is preliminary data.</text>
</comment>
<dbReference type="RefSeq" id="WP_137267621.1">
    <property type="nucleotide sequence ID" value="NZ_SZUA01000003.1"/>
</dbReference>
<organism evidence="1 2">
    <name type="scientific">Luteimonas gilva</name>
    <dbReference type="NCBI Taxonomy" id="2572684"/>
    <lineage>
        <taxon>Bacteria</taxon>
        <taxon>Pseudomonadati</taxon>
        <taxon>Pseudomonadota</taxon>
        <taxon>Gammaproteobacteria</taxon>
        <taxon>Lysobacterales</taxon>
        <taxon>Lysobacteraceae</taxon>
        <taxon>Luteimonas</taxon>
    </lineage>
</organism>
<evidence type="ECO:0000313" key="1">
    <source>
        <dbReference type="EMBL" id="TKR29216.1"/>
    </source>
</evidence>
<sequence>MTTGMDKNSAPLRIELDAKERDLIVRSLRALWEFHINAQMGVVARFSGGDASLRQALEASDEQLAKIRSLAARLNAGVVN</sequence>
<keyword evidence="2" id="KW-1185">Reference proteome</keyword>
<dbReference type="EMBL" id="SZUA01000003">
    <property type="protein sequence ID" value="TKR29216.1"/>
    <property type="molecule type" value="Genomic_DNA"/>
</dbReference>
<dbReference type="AlphaFoldDB" id="A0A4U5JKN9"/>
<evidence type="ECO:0000313" key="2">
    <source>
        <dbReference type="Proteomes" id="UP000308707"/>
    </source>
</evidence>
<accession>A0A4U5JKN9</accession>
<protein>
    <submittedName>
        <fullName evidence="1">Uncharacterized protein</fullName>
    </submittedName>
</protein>
<gene>
    <name evidence="1" type="ORF">FCE95_13705</name>
</gene>
<reference evidence="1 2" key="1">
    <citation type="submission" date="2019-04" db="EMBL/GenBank/DDBJ databases">
        <title>Reference strain of H23.</title>
        <authorList>
            <person name="Luo X."/>
        </authorList>
    </citation>
    <scope>NUCLEOTIDE SEQUENCE [LARGE SCALE GENOMIC DNA]</scope>
    <source>
        <strain evidence="1 2">H23</strain>
    </source>
</reference>
<name>A0A4U5JKN9_9GAMM</name>